<proteinExistence type="inferred from homology"/>
<keyword evidence="8" id="KW-0175">Coiled coil</keyword>
<keyword evidence="5 7" id="KW-0269">Exonuclease</keyword>
<dbReference type="GO" id="GO:0008859">
    <property type="term" value="F:exoribonuclease II activity"/>
    <property type="evidence" value="ECO:0007669"/>
    <property type="project" value="UniProtKB-UniRule"/>
</dbReference>
<dbReference type="HAMAP" id="MF_01895">
    <property type="entry name" value="RNase_R"/>
    <property type="match status" value="1"/>
</dbReference>
<dbReference type="GO" id="GO:0003723">
    <property type="term" value="F:RNA binding"/>
    <property type="evidence" value="ECO:0007669"/>
    <property type="project" value="UniProtKB-UniRule"/>
</dbReference>
<evidence type="ECO:0000259" key="10">
    <source>
        <dbReference type="PROSITE" id="PS50126"/>
    </source>
</evidence>
<dbReference type="SUPFAM" id="SSF50249">
    <property type="entry name" value="Nucleic acid-binding proteins"/>
    <property type="match status" value="2"/>
</dbReference>
<evidence type="ECO:0000256" key="4">
    <source>
        <dbReference type="ARBA" id="ARBA00022801"/>
    </source>
</evidence>
<feature type="coiled-coil region" evidence="8">
    <location>
        <begin position="603"/>
        <end position="630"/>
    </location>
</feature>
<dbReference type="InterPro" id="IPR001900">
    <property type="entry name" value="RNase_II/R"/>
</dbReference>
<feature type="domain" description="S1 motif" evidence="10">
    <location>
        <begin position="645"/>
        <end position="726"/>
    </location>
</feature>
<keyword evidence="2 7" id="KW-0963">Cytoplasm</keyword>
<evidence type="ECO:0000256" key="1">
    <source>
        <dbReference type="ARBA" id="ARBA00001849"/>
    </source>
</evidence>
<name>A0A6N9T8C1_9HYPH</name>
<dbReference type="EC" id="3.1.13.1" evidence="7"/>
<evidence type="ECO:0000313" key="11">
    <source>
        <dbReference type="EMBL" id="NDW06306.1"/>
    </source>
</evidence>
<dbReference type="CDD" id="cd04471">
    <property type="entry name" value="S1_RNase_R"/>
    <property type="match status" value="1"/>
</dbReference>
<dbReference type="InterPro" id="IPR050180">
    <property type="entry name" value="RNR_Ribonuclease"/>
</dbReference>
<dbReference type="SMART" id="SM00955">
    <property type="entry name" value="RNB"/>
    <property type="match status" value="1"/>
</dbReference>
<sequence>MARRKAGADETPTLTREAVLRFVADNPGRASKREIAKAFGVKGDDRIALKHLLKELQEDGVISGDRRRFKTPGALPPVGVFEIRRRDAEGALVAEPVTWDRLEDGDPPSLPVRIDRAKGQVPGVGERILAKVVEAGEEGGESEAAGERYLKIIRVLEKRRSLSLGVFRAVPGGGGRVEPVERKQSEYMIPPGDAKDAKDGDLVEVEAGPRRRIGLPTGIIVEVIGSVNSERAISSIALHAHGIPHVFPKAVLEEAEAAGPAGMKDREDWRKLPLVTIDPADAKDHDDAVHAAPDEDPANPGGFVVTVAIADVSWYVRPGSKLDNEARLRGNSVYFPDRVVPMLPERISNDLCSLREGVERPALAVRLVLGADGEKRRHTFHRVMMKSCAKLAYEEAQAAIDGAAGDVDPDIVETVLKPLWEAYRLSRQARERRQPLDLDLPERRLKLDASGRVEKVVVPLRLDAHRLIEEFMILANVAAAESLEKQRQQLIYRAHDAPSLSKLEGLREFLKSLDISLAKAGALRPSHFNQILARVKGGDNEQLVNEVVLRSQSQAVYTPDNLGHFGLNLARYAHFTSPIRRYADLIVHRALVTALSLGEGGLSKEDEELLAETAEEISRAERRAMAAERDTVDRLIAHHLAERVGETFDGRIAGVTRAGLFVQLPTYGADGFVPIATLGNEYFHYDEATHSLVGDRSGHGYRLGDTVEVRLVQALPLAGSLQFEMLSEPRELPRATGSFHKTSKRGRFKDRDRNVKAKVRRRR</sequence>
<organism evidence="11 12">
    <name type="scientific">Jiella pacifica</name>
    <dbReference type="NCBI Taxonomy" id="2696469"/>
    <lineage>
        <taxon>Bacteria</taxon>
        <taxon>Pseudomonadati</taxon>
        <taxon>Pseudomonadota</taxon>
        <taxon>Alphaproteobacteria</taxon>
        <taxon>Hyphomicrobiales</taxon>
        <taxon>Aurantimonadaceae</taxon>
        <taxon>Jiella</taxon>
    </lineage>
</organism>
<dbReference type="PANTHER" id="PTHR23355:SF9">
    <property type="entry name" value="DIS3-LIKE EXONUCLEASE 2"/>
    <property type="match status" value="1"/>
</dbReference>
<feature type="region of interest" description="Disordered" evidence="9">
    <location>
        <begin position="732"/>
        <end position="763"/>
    </location>
</feature>
<dbReference type="InterPro" id="IPR012340">
    <property type="entry name" value="NA-bd_OB-fold"/>
</dbReference>
<evidence type="ECO:0000256" key="2">
    <source>
        <dbReference type="ARBA" id="ARBA00022490"/>
    </source>
</evidence>
<evidence type="ECO:0000256" key="7">
    <source>
        <dbReference type="HAMAP-Rule" id="MF_01895"/>
    </source>
</evidence>
<keyword evidence="12" id="KW-1185">Reference proteome</keyword>
<dbReference type="Gene3D" id="2.40.50.140">
    <property type="entry name" value="Nucleic acid-binding proteins"/>
    <property type="match status" value="1"/>
</dbReference>
<dbReference type="InterPro" id="IPR022966">
    <property type="entry name" value="RNase_II/R_CS"/>
</dbReference>
<evidence type="ECO:0000313" key="12">
    <source>
        <dbReference type="Proteomes" id="UP000469011"/>
    </source>
</evidence>
<accession>A0A6N9T8C1</accession>
<comment type="subcellular location">
    <subcellularLocation>
        <location evidence="7">Cytoplasm</location>
    </subcellularLocation>
</comment>
<dbReference type="GO" id="GO:0006402">
    <property type="term" value="P:mRNA catabolic process"/>
    <property type="evidence" value="ECO:0007669"/>
    <property type="project" value="TreeGrafter"/>
</dbReference>
<gene>
    <name evidence="7 11" type="primary">rnr</name>
    <name evidence="11" type="ORF">GTK09_17940</name>
</gene>
<dbReference type="Proteomes" id="UP000469011">
    <property type="component" value="Unassembled WGS sequence"/>
</dbReference>
<evidence type="ECO:0000256" key="9">
    <source>
        <dbReference type="SAM" id="MobiDB-lite"/>
    </source>
</evidence>
<keyword evidence="6 7" id="KW-0694">RNA-binding</keyword>
<comment type="function">
    <text evidence="7">3'-5' exoribonuclease that releases 5'-nucleoside monophosphates and is involved in maturation of structured RNAs.</text>
</comment>
<dbReference type="PROSITE" id="PS50126">
    <property type="entry name" value="S1"/>
    <property type="match status" value="1"/>
</dbReference>
<dbReference type="InterPro" id="IPR040476">
    <property type="entry name" value="CSD2"/>
</dbReference>
<dbReference type="EMBL" id="JAAAMG010000016">
    <property type="protein sequence ID" value="NDW06306.1"/>
    <property type="molecule type" value="Genomic_DNA"/>
</dbReference>
<dbReference type="InterPro" id="IPR004476">
    <property type="entry name" value="RNase_II/RNase_R"/>
</dbReference>
<dbReference type="InterPro" id="IPR011805">
    <property type="entry name" value="RNase_R"/>
</dbReference>
<dbReference type="Pfam" id="PF00575">
    <property type="entry name" value="S1"/>
    <property type="match status" value="1"/>
</dbReference>
<dbReference type="Pfam" id="PF00773">
    <property type="entry name" value="RNB"/>
    <property type="match status" value="1"/>
</dbReference>
<dbReference type="PROSITE" id="PS01175">
    <property type="entry name" value="RIBONUCLEASE_II"/>
    <property type="match status" value="1"/>
</dbReference>
<keyword evidence="4 7" id="KW-0378">Hydrolase</keyword>
<evidence type="ECO:0000256" key="3">
    <source>
        <dbReference type="ARBA" id="ARBA00022722"/>
    </source>
</evidence>
<evidence type="ECO:0000256" key="5">
    <source>
        <dbReference type="ARBA" id="ARBA00022839"/>
    </source>
</evidence>
<dbReference type="AlphaFoldDB" id="A0A6N9T8C1"/>
<dbReference type="RefSeq" id="WP_163464851.1">
    <property type="nucleotide sequence ID" value="NZ_JAAAMG010000016.1"/>
</dbReference>
<reference evidence="11 12" key="1">
    <citation type="submission" date="2020-01" db="EMBL/GenBank/DDBJ databases">
        <title>Jiella pacifica sp. nov.</title>
        <authorList>
            <person name="Xue Z."/>
            <person name="Zhu S."/>
            <person name="Chen J."/>
            <person name="Yang J."/>
        </authorList>
    </citation>
    <scope>NUCLEOTIDE SEQUENCE [LARGE SCALE GENOMIC DNA]</scope>
    <source>
        <strain evidence="11 12">40Bstr34</strain>
    </source>
</reference>
<comment type="caution">
    <text evidence="11">The sequence shown here is derived from an EMBL/GenBank/DDBJ whole genome shotgun (WGS) entry which is preliminary data.</text>
</comment>
<comment type="catalytic activity">
    <reaction evidence="1 7">
        <text>Exonucleolytic cleavage in the 3'- to 5'-direction to yield nucleoside 5'-phosphates.</text>
        <dbReference type="EC" id="3.1.13.1"/>
    </reaction>
</comment>
<keyword evidence="3 7" id="KW-0540">Nuclease</keyword>
<dbReference type="GO" id="GO:0005829">
    <property type="term" value="C:cytosol"/>
    <property type="evidence" value="ECO:0007669"/>
    <property type="project" value="TreeGrafter"/>
</dbReference>
<dbReference type="PANTHER" id="PTHR23355">
    <property type="entry name" value="RIBONUCLEASE"/>
    <property type="match status" value="1"/>
</dbReference>
<dbReference type="SMART" id="SM00316">
    <property type="entry name" value="S1"/>
    <property type="match status" value="1"/>
</dbReference>
<evidence type="ECO:0000256" key="8">
    <source>
        <dbReference type="SAM" id="Coils"/>
    </source>
</evidence>
<dbReference type="NCBIfam" id="TIGR02063">
    <property type="entry name" value="RNase_R"/>
    <property type="match status" value="1"/>
</dbReference>
<protein>
    <recommendedName>
        <fullName evidence="7">Ribonuclease R</fullName>
        <shortName evidence="7">RNase R</shortName>
        <ecNumber evidence="7">3.1.13.1</ecNumber>
    </recommendedName>
</protein>
<dbReference type="InterPro" id="IPR003029">
    <property type="entry name" value="S1_domain"/>
</dbReference>
<evidence type="ECO:0000256" key="6">
    <source>
        <dbReference type="ARBA" id="ARBA00022884"/>
    </source>
</evidence>
<dbReference type="NCBIfam" id="TIGR00358">
    <property type="entry name" value="3_prime_RNase"/>
    <property type="match status" value="1"/>
</dbReference>
<comment type="similarity">
    <text evidence="7">Belongs to the RNR ribonuclease family. RNase R subfamily.</text>
</comment>
<dbReference type="Pfam" id="PF17876">
    <property type="entry name" value="CSD2"/>
    <property type="match status" value="1"/>
</dbReference>